<name>X1VVA5_9ZZZZ</name>
<protein>
    <submittedName>
        <fullName evidence="1">Uncharacterized protein</fullName>
    </submittedName>
</protein>
<evidence type="ECO:0000313" key="1">
    <source>
        <dbReference type="EMBL" id="GAJ21836.1"/>
    </source>
</evidence>
<dbReference type="InterPro" id="IPR036910">
    <property type="entry name" value="HMG_box_dom_sf"/>
</dbReference>
<accession>X1VVA5</accession>
<organism evidence="1">
    <name type="scientific">marine sediment metagenome</name>
    <dbReference type="NCBI Taxonomy" id="412755"/>
    <lineage>
        <taxon>unclassified sequences</taxon>
        <taxon>metagenomes</taxon>
        <taxon>ecological metagenomes</taxon>
    </lineage>
</organism>
<dbReference type="EMBL" id="BARW01035641">
    <property type="protein sequence ID" value="GAJ21836.1"/>
    <property type="molecule type" value="Genomic_DNA"/>
</dbReference>
<comment type="caution">
    <text evidence="1">The sequence shown here is derived from an EMBL/GenBank/DDBJ whole genome shotgun (WGS) entry which is preliminary data.</text>
</comment>
<dbReference type="AlphaFoldDB" id="X1VVA5"/>
<feature type="non-terminal residue" evidence="1">
    <location>
        <position position="98"/>
    </location>
</feature>
<sequence length="98" mass="11328">MTKLKNPLMSLKASGSVAKTLTFLRRKRVNIVEKTPEIKDVRSLTQLSWRHMYQKAVALWHALSAAEKADWESLARPRHMTGFAWFMSQCLRPNPGIY</sequence>
<gene>
    <name evidence="1" type="ORF">S12H4_55541</name>
</gene>
<reference evidence="1" key="1">
    <citation type="journal article" date="2014" name="Front. Microbiol.">
        <title>High frequency of phylogenetically diverse reductive dehalogenase-homologous genes in deep subseafloor sedimentary metagenomes.</title>
        <authorList>
            <person name="Kawai M."/>
            <person name="Futagami T."/>
            <person name="Toyoda A."/>
            <person name="Takaki Y."/>
            <person name="Nishi S."/>
            <person name="Hori S."/>
            <person name="Arai W."/>
            <person name="Tsubouchi T."/>
            <person name="Morono Y."/>
            <person name="Uchiyama I."/>
            <person name="Ito T."/>
            <person name="Fujiyama A."/>
            <person name="Inagaki F."/>
            <person name="Takami H."/>
        </authorList>
    </citation>
    <scope>NUCLEOTIDE SEQUENCE</scope>
    <source>
        <strain evidence="1">Expedition CK06-06</strain>
    </source>
</reference>
<proteinExistence type="predicted"/>
<dbReference type="Gene3D" id="1.10.30.10">
    <property type="entry name" value="High mobility group box domain"/>
    <property type="match status" value="1"/>
</dbReference>